<evidence type="ECO:0000256" key="3">
    <source>
        <dbReference type="ARBA" id="ARBA00022525"/>
    </source>
</evidence>
<reference evidence="7 8" key="1">
    <citation type="journal article" date="2023" name="Arcadia Sci">
        <title>De novo assembly of a long-read Amblyomma americanum tick genome.</title>
        <authorList>
            <person name="Chou S."/>
            <person name="Poskanzer K.E."/>
            <person name="Rollins M."/>
            <person name="Thuy-Boun P.S."/>
        </authorList>
    </citation>
    <scope>NUCLEOTIDE SEQUENCE [LARGE SCALE GENOMIC DNA]</scope>
    <source>
        <strain evidence="7">F_SG_1</strain>
        <tissue evidence="7">Salivary glands</tissue>
    </source>
</reference>
<feature type="chain" id="PRO_5042922270" description="Gamma-interferon inducible lysosomal thiol reductase" evidence="6">
    <location>
        <begin position="23"/>
        <end position="460"/>
    </location>
</feature>
<evidence type="ECO:0000256" key="1">
    <source>
        <dbReference type="ARBA" id="ARBA00004613"/>
    </source>
</evidence>
<evidence type="ECO:0000256" key="2">
    <source>
        <dbReference type="ARBA" id="ARBA00005679"/>
    </source>
</evidence>
<proteinExistence type="inferred from homology"/>
<comment type="similarity">
    <text evidence="2">Belongs to the GILT family.</text>
</comment>
<dbReference type="GO" id="GO:0016671">
    <property type="term" value="F:oxidoreductase activity, acting on a sulfur group of donors, disulfide as acceptor"/>
    <property type="evidence" value="ECO:0007669"/>
    <property type="project" value="InterPro"/>
</dbReference>
<comment type="subcellular location">
    <subcellularLocation>
        <location evidence="1">Secreted</location>
    </subcellularLocation>
</comment>
<name>A0AAQ4EIP7_AMBAM</name>
<evidence type="ECO:0000256" key="4">
    <source>
        <dbReference type="ARBA" id="ARBA00022729"/>
    </source>
</evidence>
<gene>
    <name evidence="7" type="ORF">V5799_011164</name>
</gene>
<dbReference type="Proteomes" id="UP001321473">
    <property type="component" value="Unassembled WGS sequence"/>
</dbReference>
<keyword evidence="3" id="KW-0964">Secreted</keyword>
<keyword evidence="5" id="KW-0325">Glycoprotein</keyword>
<dbReference type="EMBL" id="JARKHS020015581">
    <property type="protein sequence ID" value="KAK8774303.1"/>
    <property type="molecule type" value="Genomic_DNA"/>
</dbReference>
<feature type="signal peptide" evidence="6">
    <location>
        <begin position="1"/>
        <end position="22"/>
    </location>
</feature>
<evidence type="ECO:0008006" key="9">
    <source>
        <dbReference type="Google" id="ProtNLM"/>
    </source>
</evidence>
<dbReference type="AlphaFoldDB" id="A0AAQ4EIP7"/>
<dbReference type="Pfam" id="PF03227">
    <property type="entry name" value="GILT"/>
    <property type="match status" value="3"/>
</dbReference>
<evidence type="ECO:0000256" key="6">
    <source>
        <dbReference type="SAM" id="SignalP"/>
    </source>
</evidence>
<dbReference type="PANTHER" id="PTHR13234:SF8">
    <property type="entry name" value="GAMMA-INTERFERON-INDUCIBLE LYSOSOMAL THIOL REDUCTASE"/>
    <property type="match status" value="1"/>
</dbReference>
<keyword evidence="4 6" id="KW-0732">Signal</keyword>
<keyword evidence="8" id="KW-1185">Reference proteome</keyword>
<organism evidence="7 8">
    <name type="scientific">Amblyomma americanum</name>
    <name type="common">Lone star tick</name>
    <dbReference type="NCBI Taxonomy" id="6943"/>
    <lineage>
        <taxon>Eukaryota</taxon>
        <taxon>Metazoa</taxon>
        <taxon>Ecdysozoa</taxon>
        <taxon>Arthropoda</taxon>
        <taxon>Chelicerata</taxon>
        <taxon>Arachnida</taxon>
        <taxon>Acari</taxon>
        <taxon>Parasitiformes</taxon>
        <taxon>Ixodida</taxon>
        <taxon>Ixodoidea</taxon>
        <taxon>Ixodidae</taxon>
        <taxon>Amblyomminae</taxon>
        <taxon>Amblyomma</taxon>
    </lineage>
</organism>
<dbReference type="InterPro" id="IPR004911">
    <property type="entry name" value="Interferon-induced_GILT"/>
</dbReference>
<dbReference type="GO" id="GO:0005576">
    <property type="term" value="C:extracellular region"/>
    <property type="evidence" value="ECO:0007669"/>
    <property type="project" value="UniProtKB-SubCell"/>
</dbReference>
<sequence>MAHSRFLRNFLIVVTLVFAAQASQRKSVNITLYYEGLCGGCHAFILDQLHPTYGKLEQYLNLDLLPFGNADMKDVNGTVVFNCQHGPDECYINEVQTCAVKYVHPTRKLLDFVACMLSHNDPTKAGEPCAQKVGTDWGVLNRCSTGPEGTELLYEMGLRTRGHQPPIKYVPWIEVNGMHNVTIQKRAQEDLFGFACELLEPETPRICKKPSPYYCFSEHRDFFLDQLWPTYGKLEEHLHVDLVPFGKAHANIVNGTITFKCQHGPGECYVNEVQTCAVKYVHPTRKLLDFVACMFRQEDPTKAGQPCAEKAHADVVNGTITFKCQHGPGECYVNEVQTCAVKYVHPTRKLLDFVACMFRQEDPTKAGQPCAEKVGTYWPVLDKCSTGPEGTQLLFEMGKRTHALKPPMESVPYVQVNGVHNDTTESLAEHDLFHFACKLLQPEPPRVCSKKPGSVRCFPN</sequence>
<comment type="caution">
    <text evidence="7">The sequence shown here is derived from an EMBL/GenBank/DDBJ whole genome shotgun (WGS) entry which is preliminary data.</text>
</comment>
<evidence type="ECO:0000313" key="7">
    <source>
        <dbReference type="EMBL" id="KAK8774303.1"/>
    </source>
</evidence>
<dbReference type="PANTHER" id="PTHR13234">
    <property type="entry name" value="GAMMA-INTERFERON INDUCIBLE LYSOSOMAL THIOL REDUCTASE GILT"/>
    <property type="match status" value="1"/>
</dbReference>
<evidence type="ECO:0000256" key="5">
    <source>
        <dbReference type="ARBA" id="ARBA00023180"/>
    </source>
</evidence>
<evidence type="ECO:0000313" key="8">
    <source>
        <dbReference type="Proteomes" id="UP001321473"/>
    </source>
</evidence>
<protein>
    <recommendedName>
        <fullName evidence="9">Gamma-interferon inducible lysosomal thiol reductase</fullName>
    </recommendedName>
</protein>
<accession>A0AAQ4EIP7</accession>